<keyword evidence="2" id="KW-1185">Reference proteome</keyword>
<evidence type="ECO:0000313" key="2">
    <source>
        <dbReference type="Proteomes" id="UP000037251"/>
    </source>
</evidence>
<protein>
    <submittedName>
        <fullName evidence="1">Uncharacterized protein</fullName>
    </submittedName>
</protein>
<sequence>MVPMRALFDTPEPRRVSTGEYPVWDRALALLNRDLAVTLPEQEPLRLLALPPWDADEPENVYVALANGEWHGNCLDPDSAAGPASALAIVADAAQETVTERLWQAWPLCAEHGLGMHPRDADGELSWWCAGERLRRGPAHIRAAVGALDTLVRPRRPNRKRPGRTS</sequence>
<dbReference type="Proteomes" id="UP000037251">
    <property type="component" value="Unassembled WGS sequence"/>
</dbReference>
<dbReference type="EMBL" id="LGUS01000197">
    <property type="protein sequence ID" value="KOG31357.1"/>
    <property type="molecule type" value="Genomic_DNA"/>
</dbReference>
<comment type="caution">
    <text evidence="1">The sequence shown here is derived from an EMBL/GenBank/DDBJ whole genome shotgun (WGS) entry which is preliminary data.</text>
</comment>
<dbReference type="PATRIC" id="fig|67356.5.peg.6586"/>
<name>A0A0L8KZJ3_9ACTN</name>
<proteinExistence type="predicted"/>
<evidence type="ECO:0000313" key="1">
    <source>
        <dbReference type="EMBL" id="KOG31357.1"/>
    </source>
</evidence>
<dbReference type="AlphaFoldDB" id="A0A0L8KZJ3"/>
<organism evidence="1 2">
    <name type="scientific">Streptomyces resistomycificus</name>
    <dbReference type="NCBI Taxonomy" id="67356"/>
    <lineage>
        <taxon>Bacteria</taxon>
        <taxon>Bacillati</taxon>
        <taxon>Actinomycetota</taxon>
        <taxon>Actinomycetes</taxon>
        <taxon>Kitasatosporales</taxon>
        <taxon>Streptomycetaceae</taxon>
        <taxon>Streptomyces</taxon>
        <taxon>Streptomyces aurantiacus group</taxon>
    </lineage>
</organism>
<gene>
    <name evidence="1" type="ORF">ADK37_30765</name>
</gene>
<accession>A0A0L8KZJ3</accession>
<reference evidence="2" key="1">
    <citation type="submission" date="2015-07" db="EMBL/GenBank/DDBJ databases">
        <authorList>
            <person name="Ju K.-S."/>
            <person name="Doroghazi J.R."/>
            <person name="Metcalf W.W."/>
        </authorList>
    </citation>
    <scope>NUCLEOTIDE SEQUENCE [LARGE SCALE GENOMIC DNA]</scope>
    <source>
        <strain evidence="2">NRRL 2290</strain>
    </source>
</reference>